<keyword evidence="10" id="KW-1185">Reference proteome</keyword>
<dbReference type="EMBL" id="FOKG01000001">
    <property type="protein sequence ID" value="SFA82830.1"/>
    <property type="molecule type" value="Genomic_DNA"/>
</dbReference>
<dbReference type="InterPro" id="IPR037185">
    <property type="entry name" value="EmrE-like"/>
</dbReference>
<evidence type="ECO:0000256" key="5">
    <source>
        <dbReference type="ARBA" id="ARBA00022989"/>
    </source>
</evidence>
<dbReference type="SUPFAM" id="SSF103481">
    <property type="entry name" value="Multidrug resistance efflux transporter EmrE"/>
    <property type="match status" value="1"/>
</dbReference>
<organism evidence="9 10">
    <name type="scientific">Amycolatopsis marina</name>
    <dbReference type="NCBI Taxonomy" id="490629"/>
    <lineage>
        <taxon>Bacteria</taxon>
        <taxon>Bacillati</taxon>
        <taxon>Actinomycetota</taxon>
        <taxon>Actinomycetes</taxon>
        <taxon>Pseudonocardiales</taxon>
        <taxon>Pseudonocardiaceae</taxon>
        <taxon>Amycolatopsis</taxon>
    </lineage>
</organism>
<dbReference type="FunFam" id="1.10.3730.20:FF:000001">
    <property type="entry name" value="Quaternary ammonium compound resistance transporter SugE"/>
    <property type="match status" value="1"/>
</dbReference>
<dbReference type="RefSeq" id="WP_091669125.1">
    <property type="nucleotide sequence ID" value="NZ_FOKG01000001.1"/>
</dbReference>
<evidence type="ECO:0000256" key="6">
    <source>
        <dbReference type="ARBA" id="ARBA00023136"/>
    </source>
</evidence>
<dbReference type="GO" id="GO:0022857">
    <property type="term" value="F:transmembrane transporter activity"/>
    <property type="evidence" value="ECO:0007669"/>
    <property type="project" value="InterPro"/>
</dbReference>
<evidence type="ECO:0000313" key="9">
    <source>
        <dbReference type="EMBL" id="SFA82830.1"/>
    </source>
</evidence>
<evidence type="ECO:0000256" key="7">
    <source>
        <dbReference type="RuleBase" id="RU003942"/>
    </source>
</evidence>
<name>A0A1I0W3L7_9PSEU</name>
<reference evidence="10" key="1">
    <citation type="submission" date="2016-10" db="EMBL/GenBank/DDBJ databases">
        <authorList>
            <person name="Varghese N."/>
            <person name="Submissions S."/>
        </authorList>
    </citation>
    <scope>NUCLEOTIDE SEQUENCE [LARGE SCALE GENOMIC DNA]</scope>
    <source>
        <strain evidence="10">CGMCC 4.3568</strain>
    </source>
</reference>
<gene>
    <name evidence="9" type="ORF">SAMN05216266_101686</name>
</gene>
<evidence type="ECO:0000256" key="3">
    <source>
        <dbReference type="ARBA" id="ARBA00022475"/>
    </source>
</evidence>
<sequence length="106" mass="10906">MNWLILIAAGILEVGFAVSIKSTENFTRPLPTVLCLVLMISSVYLLSWAMNTIPVGTAYVVFTGIGAVGAVTLGVVIAGDAVTLTRLASLALIVGGIALARLTTTS</sequence>
<feature type="transmembrane region" description="Helical" evidence="8">
    <location>
        <begin position="58"/>
        <end position="78"/>
    </location>
</feature>
<dbReference type="OrthoDB" id="21828at2"/>
<accession>A0A1I0W3L7</accession>
<dbReference type="GO" id="GO:0005886">
    <property type="term" value="C:plasma membrane"/>
    <property type="evidence" value="ECO:0007669"/>
    <property type="project" value="UniProtKB-SubCell"/>
</dbReference>
<evidence type="ECO:0000256" key="8">
    <source>
        <dbReference type="SAM" id="Phobius"/>
    </source>
</evidence>
<dbReference type="Proteomes" id="UP000243799">
    <property type="component" value="Unassembled WGS sequence"/>
</dbReference>
<evidence type="ECO:0000313" key="10">
    <source>
        <dbReference type="Proteomes" id="UP000243799"/>
    </source>
</evidence>
<protein>
    <submittedName>
        <fullName evidence="9">Quaternary ammonium compound-resistance protein SugE</fullName>
    </submittedName>
</protein>
<keyword evidence="5 8" id="KW-1133">Transmembrane helix</keyword>
<feature type="transmembrane region" description="Helical" evidence="8">
    <location>
        <begin position="27"/>
        <end position="46"/>
    </location>
</feature>
<keyword evidence="6 8" id="KW-0472">Membrane</keyword>
<dbReference type="Gene3D" id="1.10.3730.20">
    <property type="match status" value="1"/>
</dbReference>
<proteinExistence type="inferred from homology"/>
<dbReference type="PANTHER" id="PTHR30561:SF0">
    <property type="entry name" value="GUANIDINIUM EXPORTER"/>
    <property type="match status" value="1"/>
</dbReference>
<keyword evidence="2" id="KW-0813">Transport</keyword>
<dbReference type="Pfam" id="PF00893">
    <property type="entry name" value="Multi_Drug_Res"/>
    <property type="match status" value="1"/>
</dbReference>
<feature type="transmembrane region" description="Helical" evidence="8">
    <location>
        <begin position="84"/>
        <end position="102"/>
    </location>
</feature>
<evidence type="ECO:0000256" key="1">
    <source>
        <dbReference type="ARBA" id="ARBA00004651"/>
    </source>
</evidence>
<dbReference type="AlphaFoldDB" id="A0A1I0W3L7"/>
<dbReference type="InterPro" id="IPR000390">
    <property type="entry name" value="Small_drug/metabolite_transptr"/>
</dbReference>
<dbReference type="STRING" id="490629.SAMN05216266_101686"/>
<dbReference type="InterPro" id="IPR045324">
    <property type="entry name" value="Small_multidrug_res"/>
</dbReference>
<evidence type="ECO:0000256" key="4">
    <source>
        <dbReference type="ARBA" id="ARBA00022692"/>
    </source>
</evidence>
<comment type="similarity">
    <text evidence="7">Belongs to the drug/metabolite transporter (DMT) superfamily. Small multidrug resistance (SMR) (TC 2.A.7.1) family.</text>
</comment>
<keyword evidence="4 7" id="KW-0812">Transmembrane</keyword>
<comment type="subcellular location">
    <subcellularLocation>
        <location evidence="1 7">Cell membrane</location>
        <topology evidence="1 7">Multi-pass membrane protein</topology>
    </subcellularLocation>
</comment>
<evidence type="ECO:0000256" key="2">
    <source>
        <dbReference type="ARBA" id="ARBA00022448"/>
    </source>
</evidence>
<dbReference type="PANTHER" id="PTHR30561">
    <property type="entry name" value="SMR FAMILY PROTON-DEPENDENT DRUG EFFLUX TRANSPORTER SUGE"/>
    <property type="match status" value="1"/>
</dbReference>
<keyword evidence="3" id="KW-1003">Cell membrane</keyword>